<feature type="compositionally biased region" description="Polar residues" evidence="1">
    <location>
        <begin position="407"/>
        <end position="420"/>
    </location>
</feature>
<accession>A0A8H2ZNQ3</accession>
<feature type="compositionally biased region" description="Polar residues" evidence="1">
    <location>
        <begin position="448"/>
        <end position="474"/>
    </location>
</feature>
<feature type="region of interest" description="Disordered" evidence="1">
    <location>
        <begin position="210"/>
        <end position="235"/>
    </location>
</feature>
<evidence type="ECO:0000256" key="1">
    <source>
        <dbReference type="SAM" id="MobiDB-lite"/>
    </source>
</evidence>
<organism evidence="2 3">
    <name type="scientific">Sclerotinia trifoliorum</name>
    <dbReference type="NCBI Taxonomy" id="28548"/>
    <lineage>
        <taxon>Eukaryota</taxon>
        <taxon>Fungi</taxon>
        <taxon>Dikarya</taxon>
        <taxon>Ascomycota</taxon>
        <taxon>Pezizomycotina</taxon>
        <taxon>Leotiomycetes</taxon>
        <taxon>Helotiales</taxon>
        <taxon>Sclerotiniaceae</taxon>
        <taxon>Sclerotinia</taxon>
    </lineage>
</organism>
<feature type="region of interest" description="Disordered" evidence="1">
    <location>
        <begin position="84"/>
        <end position="170"/>
    </location>
</feature>
<dbReference type="Proteomes" id="UP000624404">
    <property type="component" value="Unassembled WGS sequence"/>
</dbReference>
<feature type="compositionally biased region" description="Basic and acidic residues" evidence="1">
    <location>
        <begin position="849"/>
        <end position="861"/>
    </location>
</feature>
<feature type="compositionally biased region" description="Polar residues" evidence="1">
    <location>
        <begin position="315"/>
        <end position="327"/>
    </location>
</feature>
<feature type="region of interest" description="Disordered" evidence="1">
    <location>
        <begin position="264"/>
        <end position="327"/>
    </location>
</feature>
<dbReference type="EMBL" id="CAJHIA010000017">
    <property type="protein sequence ID" value="CAD6445832.1"/>
    <property type="molecule type" value="Genomic_DNA"/>
</dbReference>
<protein>
    <submittedName>
        <fullName evidence="2">396d5f3f-0249-4d50-badf-5ad9e5184062</fullName>
    </submittedName>
</protein>
<gene>
    <name evidence="2" type="ORF">SCLTRI_LOCUS5553</name>
</gene>
<feature type="compositionally biased region" description="Low complexity" evidence="1">
    <location>
        <begin position="1025"/>
        <end position="1036"/>
    </location>
</feature>
<feature type="compositionally biased region" description="Polar residues" evidence="1">
    <location>
        <begin position="276"/>
        <end position="301"/>
    </location>
</feature>
<feature type="compositionally biased region" description="Low complexity" evidence="1">
    <location>
        <begin position="150"/>
        <end position="160"/>
    </location>
</feature>
<evidence type="ECO:0000313" key="3">
    <source>
        <dbReference type="Proteomes" id="UP000624404"/>
    </source>
</evidence>
<dbReference type="OrthoDB" id="4156126at2759"/>
<feature type="region of interest" description="Disordered" evidence="1">
    <location>
        <begin position="842"/>
        <end position="899"/>
    </location>
</feature>
<proteinExistence type="predicted"/>
<feature type="region of interest" description="Disordered" evidence="1">
    <location>
        <begin position="635"/>
        <end position="683"/>
    </location>
</feature>
<comment type="caution">
    <text evidence="2">The sequence shown here is derived from an EMBL/GenBank/DDBJ whole genome shotgun (WGS) entry which is preliminary data.</text>
</comment>
<dbReference type="AlphaFoldDB" id="A0A8H2ZNQ3"/>
<feature type="region of interest" description="Disordered" evidence="1">
    <location>
        <begin position="529"/>
        <end position="560"/>
    </location>
</feature>
<feature type="compositionally biased region" description="Polar residues" evidence="1">
    <location>
        <begin position="47"/>
        <end position="61"/>
    </location>
</feature>
<feature type="region of interest" description="Disordered" evidence="1">
    <location>
        <begin position="1014"/>
        <end position="1047"/>
    </location>
</feature>
<keyword evidence="3" id="KW-1185">Reference proteome</keyword>
<feature type="compositionally biased region" description="Low complexity" evidence="1">
    <location>
        <begin position="546"/>
        <end position="556"/>
    </location>
</feature>
<name>A0A8H2ZNQ3_9HELO</name>
<feature type="region of interest" description="Disordered" evidence="1">
    <location>
        <begin position="407"/>
        <end position="474"/>
    </location>
</feature>
<feature type="region of interest" description="Disordered" evidence="1">
    <location>
        <begin position="1"/>
        <end position="71"/>
    </location>
</feature>
<feature type="compositionally biased region" description="Polar residues" evidence="1">
    <location>
        <begin position="91"/>
        <end position="100"/>
    </location>
</feature>
<reference evidence="2" key="1">
    <citation type="submission" date="2020-10" db="EMBL/GenBank/DDBJ databases">
        <authorList>
            <person name="Kusch S."/>
        </authorList>
    </citation>
    <scope>NUCLEOTIDE SEQUENCE</scope>
    <source>
        <strain evidence="2">SwB9</strain>
    </source>
</reference>
<sequence>MATVPPGKQPLSRERGYSGISTGNGSIGPSGMNPLRPRASIDKASIRNGSSIRTFQDSSTPPSLPKGFEGMLKTTTETGDIGLFSIKPSRLPQSSNTLPRRSNGGYRDHDPLQRPRPIFQTYGAPIVDDRRRLPSYTRKGSSGIKSLYDSSSVKSVNSSNRGFEDPDYRSYSMTQTASNSAYTLSNQRSYASLRSQQDGAVLVQRPRSPFAYPTRLRRPGFRPSSPALTDGGGVDYSRRAEIDRIPYGAVRNVSSPASLYAQKRVPPPLSLRPEANRSTPSLLSQPSPKRRTPSPNLRQGNGMTGSDWHRRNGPASINTSPARSTLSLASTTNFVPTTLSQSATNTPGKPSPLYYDYTEDFEVENQNRSNLEPPPQFQLQRTIHEDRPLSSALLPLAHSFPSRLNGSNTHHLRASSSASTIIRHPTRKNSAESTHDVPNGVGHVRAASSINAENGESSASSDNVPNDSSSIDMSNLGANAQELNSRVSMAFGLLPSSSFEVKITPGSVEIEANQAETTLVAVNSMIAKTRHQQRSSSLPTTKIEVSSTSSPSTNGSQEITTNDDLAKGIIYKSDNQSFSDHSNTRKRPTTDLQQPAKDADECDDVSKFDPMHASRVTSSGVFNIDTGLDELANLMPTDDPGRSNTFGSGYPSGIRRTPMMSPTLPRDSYFDTPSVHRTSPPLPPIKKLEKDYIHSVVPDEGFKDGLQVYERRLEKGKLPSYRPSELHNLSEQVPSKIMPRPESPMLAPKPISPARELKLKNSVPQLMKSLPKLPDSSIRGLTVPGRSAISDANIACHFSEILSGGKFKPVEEGVVVSSPIKASKTYPSLEKENVKNSLEQAELIPSPSKKQEVESIKESHGPRSSPMKLKLKVRNPVVEKPSSSELGARKNEDTSSWANLQDNTSLLNTQEEQGGELKPVKLKLRLTRATGSEPSGTVRIYNDSGDQSNNDLNIPCPKDLFTPTTGFDNIFRHVSRHLHSRRPSANSDQQLEDGAIELMPSQLSLNVPPRLDLGMPHSEPSGNLPSPSDARSFFSDDSSHRNGNHGLRKRISNFRARVGVPYVARNGSYSCDDIVWRDQSGGVGQSPLAAKSVADLNATRASFVESPNPRRPEHKLHAHRLRAKVSEWFRGARAAISARVKLRSTTNTGNERSRASA</sequence>
<feature type="region of interest" description="Disordered" evidence="1">
    <location>
        <begin position="574"/>
        <end position="604"/>
    </location>
</feature>
<evidence type="ECO:0000313" key="2">
    <source>
        <dbReference type="EMBL" id="CAD6445832.1"/>
    </source>
</evidence>
<feature type="compositionally biased region" description="Polar residues" evidence="1">
    <location>
        <begin position="534"/>
        <end position="545"/>
    </location>
</feature>